<comment type="caution">
    <text evidence="1">The sequence shown here is derived from an EMBL/GenBank/DDBJ whole genome shotgun (WGS) entry which is preliminary data.</text>
</comment>
<evidence type="ECO:0000313" key="2">
    <source>
        <dbReference type="Proteomes" id="UP001060215"/>
    </source>
</evidence>
<protein>
    <submittedName>
        <fullName evidence="1">Uncharacterized protein</fullName>
    </submittedName>
</protein>
<dbReference type="EMBL" id="CM045765">
    <property type="protein sequence ID" value="KAI8000519.1"/>
    <property type="molecule type" value="Genomic_DNA"/>
</dbReference>
<organism evidence="1 2">
    <name type="scientific">Camellia lanceoleosa</name>
    <dbReference type="NCBI Taxonomy" id="1840588"/>
    <lineage>
        <taxon>Eukaryota</taxon>
        <taxon>Viridiplantae</taxon>
        <taxon>Streptophyta</taxon>
        <taxon>Embryophyta</taxon>
        <taxon>Tracheophyta</taxon>
        <taxon>Spermatophyta</taxon>
        <taxon>Magnoliopsida</taxon>
        <taxon>eudicotyledons</taxon>
        <taxon>Gunneridae</taxon>
        <taxon>Pentapetalae</taxon>
        <taxon>asterids</taxon>
        <taxon>Ericales</taxon>
        <taxon>Theaceae</taxon>
        <taxon>Camellia</taxon>
    </lineage>
</organism>
<dbReference type="Proteomes" id="UP001060215">
    <property type="component" value="Chromosome 8"/>
</dbReference>
<name>A0ACC0GIX3_9ERIC</name>
<proteinExistence type="predicted"/>
<sequence length="145" mass="16466">MRRFHDARRGGEEKREGNGFADERELQWWRKSANGGKVKAKGTIFLSNIQMAFVANKSVGNFIAFDMPLITTHIPILTNPRSSQMTSTGHCTQLMPLRSSSRKGVVEHLSFYFSTRSSRRQDSQQYASREEQRADPLQAKTNSKG</sequence>
<reference evidence="1 2" key="1">
    <citation type="journal article" date="2022" name="Plant J.">
        <title>Chromosome-level genome of Camellia lanceoleosa provides a valuable resource for understanding genome evolution and self-incompatibility.</title>
        <authorList>
            <person name="Gong W."/>
            <person name="Xiao S."/>
            <person name="Wang L."/>
            <person name="Liao Z."/>
            <person name="Chang Y."/>
            <person name="Mo W."/>
            <person name="Hu G."/>
            <person name="Li W."/>
            <person name="Zhao G."/>
            <person name="Zhu H."/>
            <person name="Hu X."/>
            <person name="Ji K."/>
            <person name="Xiang X."/>
            <person name="Song Q."/>
            <person name="Yuan D."/>
            <person name="Jin S."/>
            <person name="Zhang L."/>
        </authorList>
    </citation>
    <scope>NUCLEOTIDE SEQUENCE [LARGE SCALE GENOMIC DNA]</scope>
    <source>
        <strain evidence="1">SQ_2022a</strain>
    </source>
</reference>
<gene>
    <name evidence="1" type="ORF">LOK49_LG09G01600</name>
</gene>
<evidence type="ECO:0000313" key="1">
    <source>
        <dbReference type="EMBL" id="KAI8000519.1"/>
    </source>
</evidence>
<accession>A0ACC0GIX3</accession>
<keyword evidence="2" id="KW-1185">Reference proteome</keyword>